<gene>
    <name evidence="2" type="ORF">CH063_03160</name>
</gene>
<reference evidence="3" key="1">
    <citation type="journal article" date="2012" name="Nat. Genet.">
        <title>Lifestyle transitions in plant pathogenic Colletotrichum fungi deciphered by genome and transcriptome analyses.</title>
        <authorList>
            <person name="O'Connell R.J."/>
            <person name="Thon M.R."/>
            <person name="Hacquard S."/>
            <person name="Amyotte S.G."/>
            <person name="Kleemann J."/>
            <person name="Torres M.F."/>
            <person name="Damm U."/>
            <person name="Buiate E.A."/>
            <person name="Epstein L."/>
            <person name="Alkan N."/>
            <person name="Altmueller J."/>
            <person name="Alvarado-Balderrama L."/>
            <person name="Bauser C.A."/>
            <person name="Becker C."/>
            <person name="Birren B.W."/>
            <person name="Chen Z."/>
            <person name="Choi J."/>
            <person name="Crouch J.A."/>
            <person name="Duvick J.P."/>
            <person name="Farman M.A."/>
            <person name="Gan P."/>
            <person name="Heiman D."/>
            <person name="Henrissat B."/>
            <person name="Howard R.J."/>
            <person name="Kabbage M."/>
            <person name="Koch C."/>
            <person name="Kracher B."/>
            <person name="Kubo Y."/>
            <person name="Law A.D."/>
            <person name="Lebrun M.-H."/>
            <person name="Lee Y.-H."/>
            <person name="Miyara I."/>
            <person name="Moore N."/>
            <person name="Neumann U."/>
            <person name="Nordstroem K."/>
            <person name="Panaccione D.G."/>
            <person name="Panstruga R."/>
            <person name="Place M."/>
            <person name="Proctor R.H."/>
            <person name="Prusky D."/>
            <person name="Rech G."/>
            <person name="Reinhardt R."/>
            <person name="Rollins J.A."/>
            <person name="Rounsley S."/>
            <person name="Schardl C.L."/>
            <person name="Schwartz D.C."/>
            <person name="Shenoy N."/>
            <person name="Shirasu K."/>
            <person name="Sikhakolli U.R."/>
            <person name="Stueber K."/>
            <person name="Sukno S.A."/>
            <person name="Sweigard J.A."/>
            <person name="Takano Y."/>
            <person name="Takahara H."/>
            <person name="Trail F."/>
            <person name="van der Does H.C."/>
            <person name="Voll L.M."/>
            <person name="Will I."/>
            <person name="Young S."/>
            <person name="Zeng Q."/>
            <person name="Zhang J."/>
            <person name="Zhou S."/>
            <person name="Dickman M.B."/>
            <person name="Schulze-Lefert P."/>
            <person name="Ver Loren van Themaat E."/>
            <person name="Ma L.-J."/>
            <person name="Vaillancourt L.J."/>
        </authorList>
    </citation>
    <scope>NUCLEOTIDE SEQUENCE [LARGE SCALE GENOMIC DNA]</scope>
    <source>
        <strain evidence="3">IMI 349063</strain>
    </source>
</reference>
<accession>H1VU83</accession>
<feature type="compositionally biased region" description="Polar residues" evidence="1">
    <location>
        <begin position="1"/>
        <end position="21"/>
    </location>
</feature>
<proteinExistence type="predicted"/>
<feature type="region of interest" description="Disordered" evidence="1">
    <location>
        <begin position="46"/>
        <end position="73"/>
    </location>
</feature>
<organism evidence="2 3">
    <name type="scientific">Colletotrichum higginsianum (strain IMI 349063)</name>
    <name type="common">Crucifer anthracnose fungus</name>
    <dbReference type="NCBI Taxonomy" id="759273"/>
    <lineage>
        <taxon>Eukaryota</taxon>
        <taxon>Fungi</taxon>
        <taxon>Dikarya</taxon>
        <taxon>Ascomycota</taxon>
        <taxon>Pezizomycotina</taxon>
        <taxon>Sordariomycetes</taxon>
        <taxon>Hypocreomycetidae</taxon>
        <taxon>Glomerellales</taxon>
        <taxon>Glomerellaceae</taxon>
        <taxon>Colletotrichum</taxon>
        <taxon>Colletotrichum destructivum species complex</taxon>
    </lineage>
</organism>
<dbReference type="HOGENOM" id="CLU_2704672_0_0_1"/>
<dbReference type="Proteomes" id="UP000007174">
    <property type="component" value="Unassembled WGS sequence"/>
</dbReference>
<feature type="compositionally biased region" description="Low complexity" evidence="1">
    <location>
        <begin position="62"/>
        <end position="73"/>
    </location>
</feature>
<protein>
    <submittedName>
        <fullName evidence="2">Uncharacterized protein</fullName>
    </submittedName>
</protein>
<dbReference type="AlphaFoldDB" id="H1VU83"/>
<evidence type="ECO:0000313" key="3">
    <source>
        <dbReference type="Proteomes" id="UP000007174"/>
    </source>
</evidence>
<evidence type="ECO:0000256" key="1">
    <source>
        <dbReference type="SAM" id="MobiDB-lite"/>
    </source>
</evidence>
<name>H1VU83_COLHI</name>
<feature type="region of interest" description="Disordered" evidence="1">
    <location>
        <begin position="1"/>
        <end position="24"/>
    </location>
</feature>
<evidence type="ECO:0000313" key="2">
    <source>
        <dbReference type="EMBL" id="CCF43791.1"/>
    </source>
</evidence>
<sequence length="73" mass="7791">MPMRGSSGTLPRNGTPISSASARPPPVVARKISLWFVHLGHTKPAMFSASPSTRMPALRQKSISLRTSSSETS</sequence>
<dbReference type="EMBL" id="CACQ02006379">
    <property type="protein sequence ID" value="CCF43791.1"/>
    <property type="molecule type" value="Genomic_DNA"/>
</dbReference>